<sequence>MSISPIILRISRHASKRAFQANILSINYGHRQTSSTASPRKEIDTEIKWNSPLPRKQSSASPTRAMDGNGVVSTYLVIAPDLSNSNRLAIREEHLKMAQEGLKTGRIVNAGAILDSDPSDANDFLPKMMGSWLLIKATSIEEARRLCLNDVYSTKSTWDVSKLQIMPVKTIV</sequence>
<dbReference type="InterPro" id="IPR051807">
    <property type="entry name" value="Sec-metab_biosynth-assoc"/>
</dbReference>
<gene>
    <name evidence="1" type="ORF">PCASD_00179</name>
</gene>
<dbReference type="EMBL" id="PGCI01000001">
    <property type="protein sequence ID" value="PLW52345.1"/>
    <property type="molecule type" value="Genomic_DNA"/>
</dbReference>
<organism evidence="1 2">
    <name type="scientific">Puccinia coronata f. sp. avenae</name>
    <dbReference type="NCBI Taxonomy" id="200324"/>
    <lineage>
        <taxon>Eukaryota</taxon>
        <taxon>Fungi</taxon>
        <taxon>Dikarya</taxon>
        <taxon>Basidiomycota</taxon>
        <taxon>Pucciniomycotina</taxon>
        <taxon>Pucciniomycetes</taxon>
        <taxon>Pucciniales</taxon>
        <taxon>Pucciniaceae</taxon>
        <taxon>Puccinia</taxon>
    </lineage>
</organism>
<dbReference type="PANTHER" id="PTHR33606">
    <property type="entry name" value="PROTEIN YCII"/>
    <property type="match status" value="1"/>
</dbReference>
<dbReference type="Gene3D" id="3.30.70.1060">
    <property type="entry name" value="Dimeric alpha+beta barrel"/>
    <property type="match status" value="1"/>
</dbReference>
<name>A0A2N5VQR3_9BASI</name>
<dbReference type="InterPro" id="IPR011008">
    <property type="entry name" value="Dimeric_a/b-barrel"/>
</dbReference>
<dbReference type="PANTHER" id="PTHR33606:SF3">
    <property type="entry name" value="PROTEIN YCII"/>
    <property type="match status" value="1"/>
</dbReference>
<protein>
    <recommendedName>
        <fullName evidence="3">YCII-related domain-containing protein</fullName>
    </recommendedName>
</protein>
<accession>A0A2N5VQR3</accession>
<evidence type="ECO:0000313" key="1">
    <source>
        <dbReference type="EMBL" id="PLW52345.1"/>
    </source>
</evidence>
<comment type="caution">
    <text evidence="1">The sequence shown here is derived from an EMBL/GenBank/DDBJ whole genome shotgun (WGS) entry which is preliminary data.</text>
</comment>
<dbReference type="SUPFAM" id="SSF54909">
    <property type="entry name" value="Dimeric alpha+beta barrel"/>
    <property type="match status" value="1"/>
</dbReference>
<reference evidence="1 2" key="1">
    <citation type="submission" date="2017-11" db="EMBL/GenBank/DDBJ databases">
        <title>De novo assembly and phasing of dikaryotic genomes from two isolates of Puccinia coronata f. sp. avenae, the causal agent of oat crown rust.</title>
        <authorList>
            <person name="Miller M.E."/>
            <person name="Zhang Y."/>
            <person name="Omidvar V."/>
            <person name="Sperschneider J."/>
            <person name="Schwessinger B."/>
            <person name="Raley C."/>
            <person name="Palmer J.M."/>
            <person name="Garnica D."/>
            <person name="Upadhyaya N."/>
            <person name="Rathjen J."/>
            <person name="Taylor J.M."/>
            <person name="Park R.F."/>
            <person name="Dodds P.N."/>
            <person name="Hirsch C.D."/>
            <person name="Kianian S.F."/>
            <person name="Figueroa M."/>
        </authorList>
    </citation>
    <scope>NUCLEOTIDE SEQUENCE [LARGE SCALE GENOMIC DNA]</scope>
    <source>
        <strain evidence="1">12SD80</strain>
    </source>
</reference>
<evidence type="ECO:0000313" key="2">
    <source>
        <dbReference type="Proteomes" id="UP000235392"/>
    </source>
</evidence>
<dbReference type="AlphaFoldDB" id="A0A2N5VQR3"/>
<evidence type="ECO:0008006" key="3">
    <source>
        <dbReference type="Google" id="ProtNLM"/>
    </source>
</evidence>
<dbReference type="Proteomes" id="UP000235392">
    <property type="component" value="Unassembled WGS sequence"/>
</dbReference>
<proteinExistence type="predicted"/>